<evidence type="ECO:0000313" key="3">
    <source>
        <dbReference type="EMBL" id="MFC4852738.1"/>
    </source>
</evidence>
<dbReference type="Proteomes" id="UP001595859">
    <property type="component" value="Unassembled WGS sequence"/>
</dbReference>
<gene>
    <name evidence="3" type="ORF">ACFPCV_04415</name>
</gene>
<name>A0ABV9RVX2_9PSEU</name>
<evidence type="ECO:0000259" key="2">
    <source>
        <dbReference type="Pfam" id="PF26450"/>
    </source>
</evidence>
<feature type="compositionally biased region" description="Polar residues" evidence="1">
    <location>
        <begin position="101"/>
        <end position="110"/>
    </location>
</feature>
<reference evidence="4" key="1">
    <citation type="journal article" date="2019" name="Int. J. Syst. Evol. Microbiol.">
        <title>The Global Catalogue of Microorganisms (GCM) 10K type strain sequencing project: providing services to taxonomists for standard genome sequencing and annotation.</title>
        <authorList>
            <consortium name="The Broad Institute Genomics Platform"/>
            <consortium name="The Broad Institute Genome Sequencing Center for Infectious Disease"/>
            <person name="Wu L."/>
            <person name="Ma J."/>
        </authorList>
    </citation>
    <scope>NUCLEOTIDE SEQUENCE [LARGE SCALE GENOMIC DNA]</scope>
    <source>
        <strain evidence="4">ZS-22-S1</strain>
    </source>
</reference>
<keyword evidence="4" id="KW-1185">Reference proteome</keyword>
<protein>
    <recommendedName>
        <fullName evidence="2">DUF8129 domain-containing protein</fullName>
    </recommendedName>
</protein>
<dbReference type="Pfam" id="PF26450">
    <property type="entry name" value="DUF8129"/>
    <property type="match status" value="1"/>
</dbReference>
<accession>A0ABV9RVX2</accession>
<dbReference type="RefSeq" id="WP_378054693.1">
    <property type="nucleotide sequence ID" value="NZ_JBHSIS010000002.1"/>
</dbReference>
<feature type="region of interest" description="Disordered" evidence="1">
    <location>
        <begin position="58"/>
        <end position="110"/>
    </location>
</feature>
<evidence type="ECO:0000313" key="4">
    <source>
        <dbReference type="Proteomes" id="UP001595859"/>
    </source>
</evidence>
<dbReference type="EMBL" id="JBHSIS010000002">
    <property type="protein sequence ID" value="MFC4852738.1"/>
    <property type="molecule type" value="Genomic_DNA"/>
</dbReference>
<proteinExistence type="predicted"/>
<feature type="domain" description="DUF8129" evidence="2">
    <location>
        <begin position="6"/>
        <end position="59"/>
    </location>
</feature>
<dbReference type="InterPro" id="IPR058442">
    <property type="entry name" value="DUF8129"/>
</dbReference>
<comment type="caution">
    <text evidence="3">The sequence shown here is derived from an EMBL/GenBank/DDBJ whole genome shotgun (WGS) entry which is preliminary data.</text>
</comment>
<evidence type="ECO:0000256" key="1">
    <source>
        <dbReference type="SAM" id="MobiDB-lite"/>
    </source>
</evidence>
<organism evidence="3 4">
    <name type="scientific">Actinophytocola glycyrrhizae</name>
    <dbReference type="NCBI Taxonomy" id="2044873"/>
    <lineage>
        <taxon>Bacteria</taxon>
        <taxon>Bacillati</taxon>
        <taxon>Actinomycetota</taxon>
        <taxon>Actinomycetes</taxon>
        <taxon>Pseudonocardiales</taxon>
        <taxon>Pseudonocardiaceae</taxon>
    </lineage>
</organism>
<sequence>MAQHELPVPDYDHLPLTELRHRVRSLAEPELRVLVDHEREHGDRVPVLEVLRARLAELRGGAEPSPGDPRAIPEASRPAGRSPVDQSTAAEPTAPLRHGQADQTPSHGRR</sequence>